<feature type="compositionally biased region" description="Basic and acidic residues" evidence="1">
    <location>
        <begin position="343"/>
        <end position="353"/>
    </location>
</feature>
<dbReference type="AlphaFoldDB" id="A0ABD2HN61"/>
<dbReference type="SUPFAM" id="SSF90250">
    <property type="entry name" value="Troponin coil-coiled subunits"/>
    <property type="match status" value="1"/>
</dbReference>
<evidence type="ECO:0000256" key="1">
    <source>
        <dbReference type="SAM" id="MobiDB-lite"/>
    </source>
</evidence>
<feature type="compositionally biased region" description="Basic and acidic residues" evidence="1">
    <location>
        <begin position="446"/>
        <end position="455"/>
    </location>
</feature>
<feature type="compositionally biased region" description="Basic and acidic residues" evidence="1">
    <location>
        <begin position="149"/>
        <end position="231"/>
    </location>
</feature>
<reference evidence="2 3" key="1">
    <citation type="submission" date="2024-10" db="EMBL/GenBank/DDBJ databases">
        <authorList>
            <person name="Kim D."/>
        </authorList>
    </citation>
    <scope>NUCLEOTIDE SEQUENCE [LARGE SCALE GENOMIC DNA]</scope>
    <source>
        <strain evidence="2">BH-2024</strain>
    </source>
</reference>
<dbReference type="InterPro" id="IPR038077">
    <property type="entry name" value="Troponin_sf"/>
</dbReference>
<dbReference type="EMBL" id="JBICBT010001408">
    <property type="protein sequence ID" value="KAL3068384.1"/>
    <property type="molecule type" value="Genomic_DNA"/>
</dbReference>
<name>A0ABD2HN61_9BILA</name>
<feature type="compositionally biased region" description="Basic and acidic residues" evidence="1">
    <location>
        <begin position="498"/>
        <end position="510"/>
    </location>
</feature>
<dbReference type="PANTHER" id="PTHR11521:SF7">
    <property type="entry name" value="TROPONIN T"/>
    <property type="match status" value="1"/>
</dbReference>
<sequence length="517" mass="58744">MSEEEEYTDEEVEEDEEEEEEVAPIKVEEKAQTERKGSTAERKGSVTDRKGSAGSVTDRKGSVTDRKGSVTDRKGSITDRKGSVTDRKGSVTERKGSVTDRKGSATEVSPALAKEEQPKLRHVPPPQQKEAEPEEQTEAEKAMLAAKKRHEEEEAAKLLDFEEKRRQEKDQMDRELVELRERQVKRKEEQKQMEAEMAARRRQDEERRRQEEEERKAKSEANKAKREEEKRKRQNMMAGAFVGGFGEEKPTGRNFVVQKREEGSDALGQNAESGVGPKLRGGPNKAQHQEAKRNYMSIVNRPVDVSNMLPNDIKAKIKHLHARIVKLEGEKYDLEKQNERQQYDLKELGERQKQFARQKALESGMDPSEMEENSSLPPKVRVASKFDRQTDRRGYGERRNKFEHPPPKPEPKIAHGSGRPPPEWGRKELEELENIRKNLEPPKYQEQVKAEDAKPPVRVIPMQLPTDDGMPTKSKDAEGGEAAVAPAEGGGTGKARVPRPDEPGWRENMMRKGATKA</sequence>
<evidence type="ECO:0000313" key="3">
    <source>
        <dbReference type="Proteomes" id="UP001620626"/>
    </source>
</evidence>
<accession>A0ABD2HN61</accession>
<comment type="caution">
    <text evidence="2">The sequence shown here is derived from an EMBL/GenBank/DDBJ whole genome shotgun (WGS) entry which is preliminary data.</text>
</comment>
<evidence type="ECO:0000313" key="2">
    <source>
        <dbReference type="EMBL" id="KAL3068384.1"/>
    </source>
</evidence>
<dbReference type="Gene3D" id="1.20.5.350">
    <property type="match status" value="1"/>
</dbReference>
<feature type="compositionally biased region" description="Acidic residues" evidence="1">
    <location>
        <begin position="1"/>
        <end position="22"/>
    </location>
</feature>
<gene>
    <name evidence="2" type="ORF">niasHT_030675</name>
</gene>
<feature type="compositionally biased region" description="Basic and acidic residues" evidence="1">
    <location>
        <begin position="26"/>
        <end position="104"/>
    </location>
</feature>
<dbReference type="InterPro" id="IPR027707">
    <property type="entry name" value="TNNT"/>
</dbReference>
<proteinExistence type="predicted"/>
<keyword evidence="3" id="KW-1185">Reference proteome</keyword>
<feature type="region of interest" description="Disordered" evidence="1">
    <location>
        <begin position="1"/>
        <end position="290"/>
    </location>
</feature>
<feature type="region of interest" description="Disordered" evidence="1">
    <location>
        <begin position="343"/>
        <end position="517"/>
    </location>
</feature>
<dbReference type="PANTHER" id="PTHR11521">
    <property type="entry name" value="TROPONIN T"/>
    <property type="match status" value="1"/>
</dbReference>
<dbReference type="Proteomes" id="UP001620626">
    <property type="component" value="Unassembled WGS sequence"/>
</dbReference>
<protein>
    <submittedName>
        <fullName evidence="2">Uncharacterized protein</fullName>
    </submittedName>
</protein>
<organism evidence="2 3">
    <name type="scientific">Heterodera trifolii</name>
    <dbReference type="NCBI Taxonomy" id="157864"/>
    <lineage>
        <taxon>Eukaryota</taxon>
        <taxon>Metazoa</taxon>
        <taxon>Ecdysozoa</taxon>
        <taxon>Nematoda</taxon>
        <taxon>Chromadorea</taxon>
        <taxon>Rhabditida</taxon>
        <taxon>Tylenchina</taxon>
        <taxon>Tylenchomorpha</taxon>
        <taxon>Tylenchoidea</taxon>
        <taxon>Heteroderidae</taxon>
        <taxon>Heteroderinae</taxon>
        <taxon>Heterodera</taxon>
    </lineage>
</organism>
<feature type="compositionally biased region" description="Basic and acidic residues" evidence="1">
    <location>
        <begin position="424"/>
        <end position="440"/>
    </location>
</feature>
<feature type="compositionally biased region" description="Basic and acidic residues" evidence="1">
    <location>
        <begin position="384"/>
        <end position="413"/>
    </location>
</feature>